<protein>
    <submittedName>
        <fullName evidence="8">Flagellar motor switch protein FliN/FliY</fullName>
    </submittedName>
</protein>
<dbReference type="OrthoDB" id="9773459at2"/>
<dbReference type="GO" id="GO:0005886">
    <property type="term" value="C:plasma membrane"/>
    <property type="evidence" value="ECO:0007669"/>
    <property type="project" value="UniProtKB-SubCell"/>
</dbReference>
<evidence type="ECO:0000313" key="8">
    <source>
        <dbReference type="EMBL" id="SFF18934.1"/>
    </source>
</evidence>
<keyword evidence="8" id="KW-0969">Cilium</keyword>
<keyword evidence="8" id="KW-0966">Cell projection</keyword>
<evidence type="ECO:0000256" key="6">
    <source>
        <dbReference type="ARBA" id="ARBA00023136"/>
    </source>
</evidence>
<dbReference type="InterPro" id="IPR001543">
    <property type="entry name" value="FliN-like_C"/>
</dbReference>
<comment type="subcellular location">
    <subcellularLocation>
        <location evidence="1">Cell membrane</location>
        <topology evidence="1">Peripheral membrane protein</topology>
        <orientation evidence="1">Cytoplasmic side</orientation>
    </subcellularLocation>
</comment>
<name>A0A1I2GLW6_9MICO</name>
<dbReference type="Proteomes" id="UP000198520">
    <property type="component" value="Unassembled WGS sequence"/>
</dbReference>
<dbReference type="PANTHER" id="PTHR43484">
    <property type="match status" value="1"/>
</dbReference>
<evidence type="ECO:0000259" key="7">
    <source>
        <dbReference type="Pfam" id="PF01052"/>
    </source>
</evidence>
<dbReference type="Pfam" id="PF01052">
    <property type="entry name" value="FliMN_C"/>
    <property type="match status" value="1"/>
</dbReference>
<dbReference type="STRING" id="285351.SAMN04488035_1882"/>
<dbReference type="PRINTS" id="PR00956">
    <property type="entry name" value="FLGMOTORFLIN"/>
</dbReference>
<organism evidence="8 9">
    <name type="scientific">Flavimobilis marinus</name>
    <dbReference type="NCBI Taxonomy" id="285351"/>
    <lineage>
        <taxon>Bacteria</taxon>
        <taxon>Bacillati</taxon>
        <taxon>Actinomycetota</taxon>
        <taxon>Actinomycetes</taxon>
        <taxon>Micrococcales</taxon>
        <taxon>Jonesiaceae</taxon>
        <taxon>Flavimobilis</taxon>
    </lineage>
</organism>
<sequence>MKKTPAAAATTSGQPLQAALAAVQLIPSEVPLSVRAATDADSFTPGDPAVVATFVGGVSADLVVIVDQSIDQALQGAAGAAGATVSVSDALRPALEAAAATLGQGVLSDVRVGEGTEVAILAADETEVFALEAAGQVHGWFGVRVRPGSPTTSASTARSAKASGGATMRMLYDVEMTLTAEIGRAKLPVRQVLDLTPGTIIELDRVAGSPADLMVNGRLIARGEVVVIDEDYGLRVTEIVEQGENA</sequence>
<dbReference type="InterPro" id="IPR012826">
    <property type="entry name" value="FliN"/>
</dbReference>
<evidence type="ECO:0000256" key="2">
    <source>
        <dbReference type="ARBA" id="ARBA00009226"/>
    </source>
</evidence>
<dbReference type="InterPro" id="IPR051469">
    <property type="entry name" value="FliN/MopA/SpaO"/>
</dbReference>
<accession>A0A1I2GLW6</accession>
<evidence type="ECO:0000256" key="4">
    <source>
        <dbReference type="ARBA" id="ARBA00022500"/>
    </source>
</evidence>
<keyword evidence="8" id="KW-0282">Flagellum</keyword>
<dbReference type="GO" id="GO:0006935">
    <property type="term" value="P:chemotaxis"/>
    <property type="evidence" value="ECO:0007669"/>
    <property type="project" value="UniProtKB-KW"/>
</dbReference>
<dbReference type="GO" id="GO:0071973">
    <property type="term" value="P:bacterial-type flagellum-dependent cell motility"/>
    <property type="evidence" value="ECO:0007669"/>
    <property type="project" value="InterPro"/>
</dbReference>
<evidence type="ECO:0000256" key="5">
    <source>
        <dbReference type="ARBA" id="ARBA00022779"/>
    </source>
</evidence>
<reference evidence="9" key="1">
    <citation type="submission" date="2016-10" db="EMBL/GenBank/DDBJ databases">
        <authorList>
            <person name="Varghese N."/>
            <person name="Submissions S."/>
        </authorList>
    </citation>
    <scope>NUCLEOTIDE SEQUENCE [LARGE SCALE GENOMIC DNA]</scope>
    <source>
        <strain evidence="9">DSM 19083</strain>
    </source>
</reference>
<dbReference type="SUPFAM" id="SSF101801">
    <property type="entry name" value="Surface presentation of antigens (SPOA)"/>
    <property type="match status" value="1"/>
</dbReference>
<dbReference type="InterPro" id="IPR036429">
    <property type="entry name" value="SpoA-like_sf"/>
</dbReference>
<feature type="domain" description="Flagellar motor switch protein FliN-like C-terminal" evidence="7">
    <location>
        <begin position="170"/>
        <end position="240"/>
    </location>
</feature>
<proteinExistence type="inferred from homology"/>
<dbReference type="GO" id="GO:0009425">
    <property type="term" value="C:bacterial-type flagellum basal body"/>
    <property type="evidence" value="ECO:0007669"/>
    <property type="project" value="InterPro"/>
</dbReference>
<dbReference type="GO" id="GO:0003774">
    <property type="term" value="F:cytoskeletal motor activity"/>
    <property type="evidence" value="ECO:0007669"/>
    <property type="project" value="InterPro"/>
</dbReference>
<keyword evidence="5" id="KW-0283">Flagellar rotation</keyword>
<evidence type="ECO:0000256" key="1">
    <source>
        <dbReference type="ARBA" id="ARBA00004413"/>
    </source>
</evidence>
<evidence type="ECO:0000313" key="9">
    <source>
        <dbReference type="Proteomes" id="UP000198520"/>
    </source>
</evidence>
<keyword evidence="6" id="KW-0472">Membrane</keyword>
<dbReference type="RefSeq" id="WP_093377777.1">
    <property type="nucleotide sequence ID" value="NZ_BNAN01000003.1"/>
</dbReference>
<keyword evidence="9" id="KW-1185">Reference proteome</keyword>
<evidence type="ECO:0000256" key="3">
    <source>
        <dbReference type="ARBA" id="ARBA00022475"/>
    </source>
</evidence>
<dbReference type="AlphaFoldDB" id="A0A1I2GLW6"/>
<keyword evidence="3" id="KW-1003">Cell membrane</keyword>
<comment type="similarity">
    <text evidence="2">Belongs to the FliN/MopA/SpaO family.</text>
</comment>
<dbReference type="InterPro" id="IPR001172">
    <property type="entry name" value="FliN_T3SS_HrcQb"/>
</dbReference>
<dbReference type="Gene3D" id="2.30.330.10">
    <property type="entry name" value="SpoA-like"/>
    <property type="match status" value="1"/>
</dbReference>
<dbReference type="NCBIfam" id="TIGR02480">
    <property type="entry name" value="fliN"/>
    <property type="match status" value="1"/>
</dbReference>
<dbReference type="EMBL" id="FONZ01000003">
    <property type="protein sequence ID" value="SFF18934.1"/>
    <property type="molecule type" value="Genomic_DNA"/>
</dbReference>
<dbReference type="PANTHER" id="PTHR43484:SF1">
    <property type="entry name" value="FLAGELLAR MOTOR SWITCH PROTEIN FLIN"/>
    <property type="match status" value="1"/>
</dbReference>
<keyword evidence="4" id="KW-0145">Chemotaxis</keyword>
<gene>
    <name evidence="8" type="ORF">SAMN04488035_1882</name>
</gene>